<keyword evidence="6" id="KW-1185">Reference proteome</keyword>
<dbReference type="SUPFAM" id="SSF53850">
    <property type="entry name" value="Periplasmic binding protein-like II"/>
    <property type="match status" value="1"/>
</dbReference>
<dbReference type="InterPro" id="IPR005950">
    <property type="entry name" value="ModA"/>
</dbReference>
<evidence type="ECO:0000256" key="3">
    <source>
        <dbReference type="ARBA" id="ARBA00022729"/>
    </source>
</evidence>
<dbReference type="InterPro" id="IPR050682">
    <property type="entry name" value="ModA/WtpA"/>
</dbReference>
<evidence type="ECO:0000256" key="1">
    <source>
        <dbReference type="ARBA" id="ARBA00009175"/>
    </source>
</evidence>
<comment type="caution">
    <text evidence="5">The sequence shown here is derived from an EMBL/GenBank/DDBJ whole genome shotgun (WGS) entry which is preliminary data.</text>
</comment>
<organism evidence="5 6">
    <name type="scientific">Kutzneria viridogrisea</name>
    <dbReference type="NCBI Taxonomy" id="47990"/>
    <lineage>
        <taxon>Bacteria</taxon>
        <taxon>Bacillati</taxon>
        <taxon>Actinomycetota</taxon>
        <taxon>Actinomycetes</taxon>
        <taxon>Pseudonocardiales</taxon>
        <taxon>Pseudonocardiaceae</taxon>
        <taxon>Kutzneria</taxon>
    </lineage>
</organism>
<dbReference type="PIRSF" id="PIRSF004846">
    <property type="entry name" value="ModA"/>
    <property type="match status" value="1"/>
</dbReference>
<evidence type="ECO:0000313" key="5">
    <source>
        <dbReference type="EMBL" id="MBA8931059.1"/>
    </source>
</evidence>
<evidence type="ECO:0000256" key="2">
    <source>
        <dbReference type="ARBA" id="ARBA00022723"/>
    </source>
</evidence>
<dbReference type="PROSITE" id="PS51257">
    <property type="entry name" value="PROKAR_LIPOPROTEIN"/>
    <property type="match status" value="1"/>
</dbReference>
<accession>A0ABR6BWU9</accession>
<dbReference type="PANTHER" id="PTHR30632:SF0">
    <property type="entry name" value="SULFATE-BINDING PROTEIN"/>
    <property type="match status" value="1"/>
</dbReference>
<dbReference type="PANTHER" id="PTHR30632">
    <property type="entry name" value="MOLYBDATE-BINDING PERIPLASMIC PROTEIN"/>
    <property type="match status" value="1"/>
</dbReference>
<keyword evidence="2" id="KW-0479">Metal-binding</keyword>
<sequence>MKRTIVLVCAAATLLAGCGGGASTGSGPSSTATQQTGTVTVLAAASLTASFNQLKTQFEAAHPGVTVKISYDGSAALVQQITNGAGADVFASADQANMDKVVKAGLNDGAPQVFARNKLEIAVPPANPKGIAGFADLAKPGVVLVVCADPVPCGAATKKVSQATGVTLHPASQETAVTTVLAKVQAGEADAGLVYVTDVNSAGSKVKGIPFPEADRAVNDYPITVLRNAPQSALAKQFVEFVRGGKGHEVLGKVGFETP</sequence>
<dbReference type="RefSeq" id="WP_182840204.1">
    <property type="nucleotide sequence ID" value="NZ_BAAABQ010000066.1"/>
</dbReference>
<feature type="signal peptide" evidence="4">
    <location>
        <begin position="1"/>
        <end position="22"/>
    </location>
</feature>
<name>A0ABR6BWU9_9PSEU</name>
<dbReference type="Gene3D" id="3.40.190.10">
    <property type="entry name" value="Periplasmic binding protein-like II"/>
    <property type="match status" value="2"/>
</dbReference>
<reference evidence="5 6" key="1">
    <citation type="submission" date="2020-08" db="EMBL/GenBank/DDBJ databases">
        <title>Genomic Encyclopedia of Archaeal and Bacterial Type Strains, Phase II (KMG-II): from individual species to whole genera.</title>
        <authorList>
            <person name="Goeker M."/>
        </authorList>
    </citation>
    <scope>NUCLEOTIDE SEQUENCE [LARGE SCALE GENOMIC DNA]</scope>
    <source>
        <strain evidence="5 6">DSM 43850</strain>
    </source>
</reference>
<evidence type="ECO:0000256" key="4">
    <source>
        <dbReference type="SAM" id="SignalP"/>
    </source>
</evidence>
<comment type="similarity">
    <text evidence="1">Belongs to the bacterial solute-binding protein ModA family.</text>
</comment>
<dbReference type="Pfam" id="PF13531">
    <property type="entry name" value="SBP_bac_11"/>
    <property type="match status" value="1"/>
</dbReference>
<proteinExistence type="inferred from homology"/>
<gene>
    <name evidence="5" type="ORF">BC739_008306</name>
</gene>
<protein>
    <submittedName>
        <fullName evidence="5">Molybdate transport system substrate-binding protein</fullName>
    </submittedName>
</protein>
<dbReference type="EMBL" id="JACJID010000008">
    <property type="protein sequence ID" value="MBA8931059.1"/>
    <property type="molecule type" value="Genomic_DNA"/>
</dbReference>
<evidence type="ECO:0000313" key="6">
    <source>
        <dbReference type="Proteomes" id="UP000517916"/>
    </source>
</evidence>
<feature type="chain" id="PRO_5046656894" evidence="4">
    <location>
        <begin position="23"/>
        <end position="259"/>
    </location>
</feature>
<keyword evidence="3 4" id="KW-0732">Signal</keyword>
<dbReference type="NCBIfam" id="TIGR01256">
    <property type="entry name" value="modA"/>
    <property type="match status" value="1"/>
</dbReference>
<dbReference type="CDD" id="cd13538">
    <property type="entry name" value="PBP2_ModA_like_1"/>
    <property type="match status" value="1"/>
</dbReference>
<dbReference type="Proteomes" id="UP000517916">
    <property type="component" value="Unassembled WGS sequence"/>
</dbReference>